<feature type="DNA-binding region" description="H-T-H motif" evidence="4">
    <location>
        <begin position="28"/>
        <end position="47"/>
    </location>
</feature>
<keyword evidence="2 4" id="KW-0238">DNA-binding</keyword>
<organism evidence="6 7">
    <name type="scientific">Vibrio gazogenes DSM 21264 = NBRC 103151</name>
    <dbReference type="NCBI Taxonomy" id="1123492"/>
    <lineage>
        <taxon>Bacteria</taxon>
        <taxon>Pseudomonadati</taxon>
        <taxon>Pseudomonadota</taxon>
        <taxon>Gammaproteobacteria</taxon>
        <taxon>Vibrionales</taxon>
        <taxon>Vibrionaceae</taxon>
        <taxon>Vibrio</taxon>
    </lineage>
</organism>
<dbReference type="GO" id="GO:0000976">
    <property type="term" value="F:transcription cis-regulatory region binding"/>
    <property type="evidence" value="ECO:0007669"/>
    <property type="project" value="TreeGrafter"/>
</dbReference>
<dbReference type="PANTHER" id="PTHR30055:SF234">
    <property type="entry name" value="HTH-TYPE TRANSCRIPTIONAL REGULATOR BETI"/>
    <property type="match status" value="1"/>
</dbReference>
<dbReference type="Proteomes" id="UP000184159">
    <property type="component" value="Unassembled WGS sequence"/>
</dbReference>
<dbReference type="SUPFAM" id="SSF48498">
    <property type="entry name" value="Tetracyclin repressor-like, C-terminal domain"/>
    <property type="match status" value="1"/>
</dbReference>
<gene>
    <name evidence="6" type="ORF">SAMN02745781_01570</name>
</gene>
<reference evidence="7" key="1">
    <citation type="submission" date="2016-11" db="EMBL/GenBank/DDBJ databases">
        <authorList>
            <person name="Varghese N."/>
            <person name="Submissions S."/>
        </authorList>
    </citation>
    <scope>NUCLEOTIDE SEQUENCE [LARGE SCALE GENOMIC DNA]</scope>
    <source>
        <strain evidence="7">DSM 21264</strain>
    </source>
</reference>
<keyword evidence="7" id="KW-1185">Reference proteome</keyword>
<evidence type="ECO:0000256" key="3">
    <source>
        <dbReference type="ARBA" id="ARBA00023163"/>
    </source>
</evidence>
<dbReference type="Gene3D" id="1.10.357.10">
    <property type="entry name" value="Tetracycline Repressor, domain 2"/>
    <property type="match status" value="1"/>
</dbReference>
<dbReference type="PROSITE" id="PS50977">
    <property type="entry name" value="HTH_TETR_2"/>
    <property type="match status" value="1"/>
</dbReference>
<dbReference type="InterPro" id="IPR001647">
    <property type="entry name" value="HTH_TetR"/>
</dbReference>
<evidence type="ECO:0000259" key="5">
    <source>
        <dbReference type="PROSITE" id="PS50977"/>
    </source>
</evidence>
<dbReference type="InterPro" id="IPR050109">
    <property type="entry name" value="HTH-type_TetR-like_transc_reg"/>
</dbReference>
<name>A0A1M4ZDB7_VIBGA</name>
<dbReference type="PANTHER" id="PTHR30055">
    <property type="entry name" value="HTH-TYPE TRANSCRIPTIONAL REGULATOR RUTR"/>
    <property type="match status" value="1"/>
</dbReference>
<dbReference type="SUPFAM" id="SSF46689">
    <property type="entry name" value="Homeodomain-like"/>
    <property type="match status" value="1"/>
</dbReference>
<evidence type="ECO:0000256" key="1">
    <source>
        <dbReference type="ARBA" id="ARBA00023015"/>
    </source>
</evidence>
<keyword evidence="3" id="KW-0804">Transcription</keyword>
<evidence type="ECO:0000313" key="7">
    <source>
        <dbReference type="Proteomes" id="UP000184159"/>
    </source>
</evidence>
<accession>A0A1M4ZDB7</accession>
<feature type="domain" description="HTH tetR-type" evidence="5">
    <location>
        <begin position="6"/>
        <end position="65"/>
    </location>
</feature>
<dbReference type="EMBL" id="FQUH01000006">
    <property type="protein sequence ID" value="SHF16049.1"/>
    <property type="molecule type" value="Genomic_DNA"/>
</dbReference>
<dbReference type="RefSeq" id="WP_072957682.1">
    <property type="nucleotide sequence ID" value="NZ_FQUH01000006.1"/>
</dbReference>
<dbReference type="InterPro" id="IPR049445">
    <property type="entry name" value="TetR_SbtR-like_C"/>
</dbReference>
<keyword evidence="1" id="KW-0805">Transcription regulation</keyword>
<dbReference type="AlphaFoldDB" id="A0A1M4ZDB7"/>
<dbReference type="PRINTS" id="PR00455">
    <property type="entry name" value="HTHTETR"/>
</dbReference>
<evidence type="ECO:0000256" key="4">
    <source>
        <dbReference type="PROSITE-ProRule" id="PRU00335"/>
    </source>
</evidence>
<dbReference type="Pfam" id="PF21597">
    <property type="entry name" value="TetR_C_43"/>
    <property type="match status" value="1"/>
</dbReference>
<proteinExistence type="predicted"/>
<dbReference type="Pfam" id="PF00440">
    <property type="entry name" value="TetR_N"/>
    <property type="match status" value="1"/>
</dbReference>
<protein>
    <submittedName>
        <fullName evidence="6">Transcriptional regulator, TetR family</fullName>
    </submittedName>
</protein>
<dbReference type="InterPro" id="IPR036271">
    <property type="entry name" value="Tet_transcr_reg_TetR-rel_C_sf"/>
</dbReference>
<dbReference type="GO" id="GO:0003700">
    <property type="term" value="F:DNA-binding transcription factor activity"/>
    <property type="evidence" value="ECO:0007669"/>
    <property type="project" value="TreeGrafter"/>
</dbReference>
<dbReference type="InterPro" id="IPR009057">
    <property type="entry name" value="Homeodomain-like_sf"/>
</dbReference>
<sequence length="181" mass="20267">MRIDAKKNYDSIISVAREIFIEQGASASLREVARRAGVGMGTFYRHFPTREALLEVLLRESFDSLSQQAEKRKNASDPDEALLSWVQDVITFTYNHRGIISVMMEAIEDLDSALHVSCHSLRCAGSALLTRAQSEGRANPELTGEELFDLIAALAWLREQPSHAPRAEHLFHVMANSVIMK</sequence>
<evidence type="ECO:0000313" key="6">
    <source>
        <dbReference type="EMBL" id="SHF16049.1"/>
    </source>
</evidence>
<evidence type="ECO:0000256" key="2">
    <source>
        <dbReference type="ARBA" id="ARBA00023125"/>
    </source>
</evidence>